<protein>
    <recommendedName>
        <fullName evidence="10">Purine nucleoside phosphorylase</fullName>
    </recommendedName>
</protein>
<evidence type="ECO:0000256" key="10">
    <source>
        <dbReference type="RuleBase" id="RU361274"/>
    </source>
</evidence>
<reference evidence="11 12" key="1">
    <citation type="submission" date="2014-10" db="EMBL/GenBank/DDBJ databases">
        <title>The Complete Genome Sequence for the Shellfish Pathogen Vibrio coralliilyticus RE98 Isolated from a Shellfish Hatchery.</title>
        <authorList>
            <person name="Richards G.P."/>
            <person name="Bono J.L."/>
            <person name="Watson M.A."/>
            <person name="Needleman D.S."/>
        </authorList>
    </citation>
    <scope>NUCLEOTIDE SEQUENCE [LARGE SCALE GENOMIC DNA]</scope>
    <source>
        <strain evidence="11 12">RE98</strain>
    </source>
</reference>
<dbReference type="NCBIfam" id="TIGR00726">
    <property type="entry name" value="peptidoglycan editing factor PgeF"/>
    <property type="match status" value="1"/>
</dbReference>
<dbReference type="GO" id="GO:0016787">
    <property type="term" value="F:hydrolase activity"/>
    <property type="evidence" value="ECO:0007669"/>
    <property type="project" value="UniProtKB-KW"/>
</dbReference>
<keyword evidence="3" id="KW-0808">Transferase</keyword>
<dbReference type="PANTHER" id="PTHR30616:SF2">
    <property type="entry name" value="PURINE NUCLEOSIDE PHOSPHORYLASE LACC1"/>
    <property type="match status" value="1"/>
</dbReference>
<comment type="catalytic activity">
    <reaction evidence="9">
        <text>S-methyl-5'-thioadenosine + phosphate = 5-(methylsulfanyl)-alpha-D-ribose 1-phosphate + adenine</text>
        <dbReference type="Rhea" id="RHEA:11852"/>
        <dbReference type="ChEBI" id="CHEBI:16708"/>
        <dbReference type="ChEBI" id="CHEBI:17509"/>
        <dbReference type="ChEBI" id="CHEBI:43474"/>
        <dbReference type="ChEBI" id="CHEBI:58533"/>
        <dbReference type="EC" id="2.4.2.28"/>
    </reaction>
    <physiologicalReaction direction="left-to-right" evidence="9">
        <dbReference type="Rhea" id="RHEA:11853"/>
    </physiologicalReaction>
</comment>
<dbReference type="GO" id="GO:0005507">
    <property type="term" value="F:copper ion binding"/>
    <property type="evidence" value="ECO:0007669"/>
    <property type="project" value="TreeGrafter"/>
</dbReference>
<dbReference type="Gene3D" id="3.60.140.10">
    <property type="entry name" value="CNF1/YfiH-like putative cysteine hydrolases"/>
    <property type="match status" value="1"/>
</dbReference>
<evidence type="ECO:0000256" key="5">
    <source>
        <dbReference type="ARBA" id="ARBA00022801"/>
    </source>
</evidence>
<evidence type="ECO:0000256" key="8">
    <source>
        <dbReference type="ARBA" id="ARBA00048968"/>
    </source>
</evidence>
<evidence type="ECO:0000256" key="3">
    <source>
        <dbReference type="ARBA" id="ARBA00022679"/>
    </source>
</evidence>
<sequence length="242" mass="26472">MDMIIPNWPAPSNVTAFASTRQQGFSSGVYQGLNLGAHVGDELAIVEKNRQWLTQQSQMPTSPIWLNQTHSTVVLEADKPTQNVLDADGLFTQQAGVVCSAMTADCLPVLLTNTAGTQVAAVHAGWRGLADGIVENAISKFDGQVMAWIGPAICASAFEVGQDVLDAFVSFDSAAKKAFVPREKPGKWLADMNMLVTQRLNKVGVTDVYYSELCTYLDQDRFFSYRRDGSTGRQATFIWLEK</sequence>
<comment type="catalytic activity">
    <reaction evidence="1">
        <text>inosine + phosphate = alpha-D-ribose 1-phosphate + hypoxanthine</text>
        <dbReference type="Rhea" id="RHEA:27646"/>
        <dbReference type="ChEBI" id="CHEBI:17368"/>
        <dbReference type="ChEBI" id="CHEBI:17596"/>
        <dbReference type="ChEBI" id="CHEBI:43474"/>
        <dbReference type="ChEBI" id="CHEBI:57720"/>
        <dbReference type="EC" id="2.4.2.1"/>
    </reaction>
    <physiologicalReaction direction="left-to-right" evidence="1">
        <dbReference type="Rhea" id="RHEA:27647"/>
    </physiologicalReaction>
</comment>
<dbReference type="Proteomes" id="UP000030081">
    <property type="component" value="Chromosome 1"/>
</dbReference>
<dbReference type="EMBL" id="CP009617">
    <property type="protein sequence ID" value="AIW17917.1"/>
    <property type="molecule type" value="Genomic_DNA"/>
</dbReference>
<keyword evidence="6" id="KW-0862">Zinc</keyword>
<accession>A0AAN0VWB3</accession>
<dbReference type="AlphaFoldDB" id="A0AAN0VWB3"/>
<comment type="catalytic activity">
    <reaction evidence="8">
        <text>adenosine + phosphate = alpha-D-ribose 1-phosphate + adenine</text>
        <dbReference type="Rhea" id="RHEA:27642"/>
        <dbReference type="ChEBI" id="CHEBI:16335"/>
        <dbReference type="ChEBI" id="CHEBI:16708"/>
        <dbReference type="ChEBI" id="CHEBI:43474"/>
        <dbReference type="ChEBI" id="CHEBI:57720"/>
        <dbReference type="EC" id="2.4.2.1"/>
    </reaction>
    <physiologicalReaction direction="left-to-right" evidence="8">
        <dbReference type="Rhea" id="RHEA:27643"/>
    </physiologicalReaction>
</comment>
<comment type="similarity">
    <text evidence="2 10">Belongs to the purine nucleoside phosphorylase YfiH/LACC1 family.</text>
</comment>
<evidence type="ECO:0000313" key="11">
    <source>
        <dbReference type="EMBL" id="AIW17917.1"/>
    </source>
</evidence>
<dbReference type="GO" id="GO:0017061">
    <property type="term" value="F:S-methyl-5-thioadenosine phosphorylase activity"/>
    <property type="evidence" value="ECO:0007669"/>
    <property type="project" value="UniProtKB-EC"/>
</dbReference>
<keyword evidence="4" id="KW-0479">Metal-binding</keyword>
<dbReference type="Pfam" id="PF02578">
    <property type="entry name" value="Cu-oxidase_4"/>
    <property type="match status" value="1"/>
</dbReference>
<organism evidence="11 12">
    <name type="scientific">Vibrio coralliilyticus</name>
    <dbReference type="NCBI Taxonomy" id="190893"/>
    <lineage>
        <taxon>Bacteria</taxon>
        <taxon>Pseudomonadati</taxon>
        <taxon>Pseudomonadota</taxon>
        <taxon>Gammaproteobacteria</taxon>
        <taxon>Vibrionales</taxon>
        <taxon>Vibrionaceae</taxon>
        <taxon>Vibrio</taxon>
    </lineage>
</organism>
<evidence type="ECO:0000256" key="2">
    <source>
        <dbReference type="ARBA" id="ARBA00007353"/>
    </source>
</evidence>
<evidence type="ECO:0000313" key="12">
    <source>
        <dbReference type="Proteomes" id="UP000030081"/>
    </source>
</evidence>
<name>A0AAN0VWB3_9VIBR</name>
<evidence type="ECO:0000256" key="6">
    <source>
        <dbReference type="ARBA" id="ARBA00022833"/>
    </source>
</evidence>
<evidence type="ECO:0000256" key="9">
    <source>
        <dbReference type="ARBA" id="ARBA00049893"/>
    </source>
</evidence>
<dbReference type="InterPro" id="IPR003730">
    <property type="entry name" value="Cu_polyphenol_OxRdtase"/>
</dbReference>
<dbReference type="InterPro" id="IPR038371">
    <property type="entry name" value="Cu_polyphenol_OxRdtase_sf"/>
</dbReference>
<keyword evidence="12" id="KW-1185">Reference proteome</keyword>
<dbReference type="SUPFAM" id="SSF64438">
    <property type="entry name" value="CNF1/YfiH-like putative cysteine hydrolases"/>
    <property type="match status" value="1"/>
</dbReference>
<proteinExistence type="inferred from homology"/>
<evidence type="ECO:0000256" key="4">
    <source>
        <dbReference type="ARBA" id="ARBA00022723"/>
    </source>
</evidence>
<dbReference type="PANTHER" id="PTHR30616">
    <property type="entry name" value="UNCHARACTERIZED PROTEIN YFIH"/>
    <property type="match status" value="1"/>
</dbReference>
<evidence type="ECO:0000256" key="1">
    <source>
        <dbReference type="ARBA" id="ARBA00000553"/>
    </source>
</evidence>
<evidence type="ECO:0000256" key="7">
    <source>
        <dbReference type="ARBA" id="ARBA00047989"/>
    </source>
</evidence>
<dbReference type="RefSeq" id="WP_043006934.1">
    <property type="nucleotide sequence ID" value="NZ_CP009617.1"/>
</dbReference>
<keyword evidence="5" id="KW-0378">Hydrolase</keyword>
<dbReference type="InterPro" id="IPR011324">
    <property type="entry name" value="Cytotoxic_necrot_fac-like_cat"/>
</dbReference>
<dbReference type="KEGG" id="vcy:IX92_02200"/>
<comment type="catalytic activity">
    <reaction evidence="7">
        <text>adenosine + H2O + H(+) = inosine + NH4(+)</text>
        <dbReference type="Rhea" id="RHEA:24408"/>
        <dbReference type="ChEBI" id="CHEBI:15377"/>
        <dbReference type="ChEBI" id="CHEBI:15378"/>
        <dbReference type="ChEBI" id="CHEBI:16335"/>
        <dbReference type="ChEBI" id="CHEBI:17596"/>
        <dbReference type="ChEBI" id="CHEBI:28938"/>
        <dbReference type="EC" id="3.5.4.4"/>
    </reaction>
    <physiologicalReaction direction="left-to-right" evidence="7">
        <dbReference type="Rhea" id="RHEA:24409"/>
    </physiologicalReaction>
</comment>
<gene>
    <name evidence="11" type="ORF">IX92_02200</name>
</gene>
<dbReference type="CDD" id="cd16833">
    <property type="entry name" value="YfiH"/>
    <property type="match status" value="1"/>
</dbReference>